<reference evidence="1 2" key="1">
    <citation type="submission" date="2021-06" db="EMBL/GenBank/DDBJ databases">
        <authorList>
            <person name="Palmer J.M."/>
        </authorList>
    </citation>
    <scope>NUCLEOTIDE SEQUENCE [LARGE SCALE GENOMIC DNA]</scope>
    <source>
        <strain evidence="1 2">GA_2019</strain>
        <tissue evidence="1">Muscle</tissue>
    </source>
</reference>
<protein>
    <submittedName>
        <fullName evidence="1">Uncharacterized protein</fullName>
    </submittedName>
</protein>
<dbReference type="EMBL" id="JAHRIO010067272">
    <property type="protein sequence ID" value="MEQ2180226.1"/>
    <property type="molecule type" value="Genomic_DNA"/>
</dbReference>
<name>A0ABV0P9U2_9TELE</name>
<sequence length="50" mass="5844">NYFTRGRVGGFHYLSLSPWRQPRTAGHLKTCIQLLELLSYFTFNPTSKCH</sequence>
<proteinExistence type="predicted"/>
<dbReference type="Proteomes" id="UP001476798">
    <property type="component" value="Unassembled WGS sequence"/>
</dbReference>
<comment type="caution">
    <text evidence="1">The sequence shown here is derived from an EMBL/GenBank/DDBJ whole genome shotgun (WGS) entry which is preliminary data.</text>
</comment>
<keyword evidence="2" id="KW-1185">Reference proteome</keyword>
<evidence type="ECO:0000313" key="2">
    <source>
        <dbReference type="Proteomes" id="UP001476798"/>
    </source>
</evidence>
<feature type="non-terminal residue" evidence="1">
    <location>
        <position position="1"/>
    </location>
</feature>
<accession>A0ABV0P9U2</accession>
<gene>
    <name evidence="1" type="ORF">GOODEAATRI_033699</name>
</gene>
<evidence type="ECO:0000313" key="1">
    <source>
        <dbReference type="EMBL" id="MEQ2180226.1"/>
    </source>
</evidence>
<organism evidence="1 2">
    <name type="scientific">Goodea atripinnis</name>
    <dbReference type="NCBI Taxonomy" id="208336"/>
    <lineage>
        <taxon>Eukaryota</taxon>
        <taxon>Metazoa</taxon>
        <taxon>Chordata</taxon>
        <taxon>Craniata</taxon>
        <taxon>Vertebrata</taxon>
        <taxon>Euteleostomi</taxon>
        <taxon>Actinopterygii</taxon>
        <taxon>Neopterygii</taxon>
        <taxon>Teleostei</taxon>
        <taxon>Neoteleostei</taxon>
        <taxon>Acanthomorphata</taxon>
        <taxon>Ovalentaria</taxon>
        <taxon>Atherinomorphae</taxon>
        <taxon>Cyprinodontiformes</taxon>
        <taxon>Goodeidae</taxon>
        <taxon>Goodea</taxon>
    </lineage>
</organism>